<dbReference type="EMBL" id="JBHRXK010000004">
    <property type="protein sequence ID" value="MFC3551597.1"/>
    <property type="molecule type" value="Genomic_DNA"/>
</dbReference>
<reference evidence="2" key="1">
    <citation type="journal article" date="2019" name="Int. J. Syst. Evol. Microbiol.">
        <title>The Global Catalogue of Microorganisms (GCM) 10K type strain sequencing project: providing services to taxonomists for standard genome sequencing and annotation.</title>
        <authorList>
            <consortium name="The Broad Institute Genomics Platform"/>
            <consortium name="The Broad Institute Genome Sequencing Center for Infectious Disease"/>
            <person name="Wu L."/>
            <person name="Ma J."/>
        </authorList>
    </citation>
    <scope>NUCLEOTIDE SEQUENCE [LARGE SCALE GENOMIC DNA]</scope>
    <source>
        <strain evidence="2">KCTC 42875</strain>
    </source>
</reference>
<keyword evidence="2" id="KW-1185">Reference proteome</keyword>
<gene>
    <name evidence="1" type="ORF">ACFOLC_11315</name>
</gene>
<comment type="caution">
    <text evidence="1">The sequence shown here is derived from an EMBL/GenBank/DDBJ whole genome shotgun (WGS) entry which is preliminary data.</text>
</comment>
<accession>A0ABV7RS78</accession>
<evidence type="ECO:0000313" key="1">
    <source>
        <dbReference type="EMBL" id="MFC3551597.1"/>
    </source>
</evidence>
<dbReference type="InterPro" id="IPR036909">
    <property type="entry name" value="Cyt_c-like_dom_sf"/>
</dbReference>
<dbReference type="Gene3D" id="1.10.760.10">
    <property type="entry name" value="Cytochrome c-like domain"/>
    <property type="match status" value="1"/>
</dbReference>
<sequence>MKRTAWIAAAGVLIVVGVLAVVSARHTATVATALPATTASAAPTAAMPVASTAPVRDAPGFYTGEAGLSASERAGREIWYKATGGNSRFHTYVFQQRVGILIDWFRVLRADRRDDRFAAWGLINDPGCCLPGSNGCPARSLDETYGFQWCPGDAQLLAHVGKPGYRDPACDFVDAPMAADDPHRRDQDPRQSACDLAFGTSTGALGFRKFPNPRFDKARWLAINGRLASWEGYSRTLSSTPQSADARVRRLADGSIEPPFLIGTSCGSCHIAFDPLNPPKDPANPTWANIKGAIGNQYLRISEMLASGMPHDSLEYQMFAHARPGTSDTSAIPNDQINNPGTINAIINLHQRPTFSGEVVDKWRKVASCKDGEAACWCEPGRDSKCWRKGTQQETVHHILKGGEDSIGANEAIQRVYFNIGSCAEQCWLNHLTDLRQLDPQGRNFGQTPFDIGQCRRDCPAFRAIEDRLGDIAAFLHSSETHATDLATARETARKAANPGARYRHDDLVTDLEKDFGTGAVTRGHEVFAANCARCHSSVPESAGGAFRNRDFRAIDAKTGLRADWLGNDMTTFVSEVGSNRCRGLHSNHMAGHIWQEYGSETLRARPPDPSLSEPHDGGRGYYRNISLLSLWAHAPLMHNNALGPELCGQPRHRENFFYRNAYVDARGQPVPDDKAPVCWAYDPSVDGRFKLYVASMQAMLNPARREPKITRFDLDVPLVAGLRLVEDGQEKQIAGLTIVVPKGSSAGRLGNFQHKQFLGDLVSLRLHPQVLQKKLRTSLGPQEGDAAFAELRTVADQLLKDPGQLVPTLRRHPKLFEVYSTCTDAIENDGHRFGEDLPDADKQALIAFLATL</sequence>
<protein>
    <recommendedName>
        <fullName evidence="3">Cytochrome c domain-containing protein</fullName>
    </recommendedName>
</protein>
<evidence type="ECO:0008006" key="3">
    <source>
        <dbReference type="Google" id="ProtNLM"/>
    </source>
</evidence>
<dbReference type="Proteomes" id="UP001595740">
    <property type="component" value="Unassembled WGS sequence"/>
</dbReference>
<proteinExistence type="predicted"/>
<name>A0ABV7RS78_9GAMM</name>
<organism evidence="1 2">
    <name type="scientific">Lysobacter cavernae</name>
    <dbReference type="NCBI Taxonomy" id="1685901"/>
    <lineage>
        <taxon>Bacteria</taxon>
        <taxon>Pseudomonadati</taxon>
        <taxon>Pseudomonadota</taxon>
        <taxon>Gammaproteobacteria</taxon>
        <taxon>Lysobacterales</taxon>
        <taxon>Lysobacteraceae</taxon>
        <taxon>Lysobacter</taxon>
    </lineage>
</organism>
<dbReference type="SUPFAM" id="SSF46626">
    <property type="entry name" value="Cytochrome c"/>
    <property type="match status" value="1"/>
</dbReference>
<dbReference type="RefSeq" id="WP_386759355.1">
    <property type="nucleotide sequence ID" value="NZ_JBHRXK010000004.1"/>
</dbReference>
<evidence type="ECO:0000313" key="2">
    <source>
        <dbReference type="Proteomes" id="UP001595740"/>
    </source>
</evidence>